<proteinExistence type="inferred from homology"/>
<keyword evidence="3 5" id="KW-0831">Ubiquinone biosynthesis</keyword>
<dbReference type="PANTHER" id="PTHR43464">
    <property type="entry name" value="METHYLTRANSFERASE"/>
    <property type="match status" value="1"/>
</dbReference>
<dbReference type="EC" id="2.1.1.64" evidence="5"/>
<comment type="function">
    <text evidence="5">O-methyltransferase that catalyzes the 2 O-methylation steps in the ubiquinone biosynthetic pathway.</text>
</comment>
<dbReference type="UniPathway" id="UPA00232"/>
<reference evidence="6 7" key="1">
    <citation type="submission" date="2019-04" db="EMBL/GenBank/DDBJ databases">
        <authorList>
            <person name="Hwang J.C."/>
        </authorList>
    </citation>
    <scope>NUCLEOTIDE SEQUENCE [LARGE SCALE GENOMIC DNA]</scope>
    <source>
        <strain evidence="6 7">IMCC35002</strain>
    </source>
</reference>
<dbReference type="SUPFAM" id="SSF53335">
    <property type="entry name" value="S-adenosyl-L-methionine-dependent methyltransferases"/>
    <property type="match status" value="1"/>
</dbReference>
<evidence type="ECO:0000313" key="7">
    <source>
        <dbReference type="Proteomes" id="UP000305675"/>
    </source>
</evidence>
<comment type="similarity">
    <text evidence="5">Belongs to the methyltransferase superfamily. UbiG/COQ3 family.</text>
</comment>
<dbReference type="Gene3D" id="3.40.50.150">
    <property type="entry name" value="Vaccinia Virus protein VP39"/>
    <property type="match status" value="1"/>
</dbReference>
<sequence length="245" mass="27202">MLDRSQLTPINNISPDEWYKFEGLAHAWRDDNGPFRRVLAFNRCRAACINDLIDHHQGDAHLEILDIGCGAGILTEAVAGANRQVTGIDVSGHNIEVARFHAQQRNHNLHYRHCLAHTLLEEPTRFDVVLNTEVVEHVPDPAQLIRQSAQLVKPGGLLIIATLNRTWLSYLVAIIGAEYLLKALPKGTHDWHHFVTPEEVAVAASSVGCTPITALGMAMNPMNGKWRITNSTAVNYLSVFRKNGD</sequence>
<evidence type="ECO:0000313" key="6">
    <source>
        <dbReference type="EMBL" id="TKB57563.1"/>
    </source>
</evidence>
<keyword evidence="2 5" id="KW-0808">Transferase</keyword>
<dbReference type="EC" id="2.1.1.222" evidence="5"/>
<feature type="binding site" evidence="5">
    <location>
        <position position="68"/>
    </location>
    <ligand>
        <name>S-adenosyl-L-methionine</name>
        <dbReference type="ChEBI" id="CHEBI:59789"/>
    </ligand>
</feature>
<dbReference type="GO" id="GO:0061542">
    <property type="term" value="F:3-demethylubiquinol 3-O-methyltransferase activity"/>
    <property type="evidence" value="ECO:0007669"/>
    <property type="project" value="UniProtKB-UniRule"/>
</dbReference>
<evidence type="ECO:0000256" key="3">
    <source>
        <dbReference type="ARBA" id="ARBA00022688"/>
    </source>
</evidence>
<dbReference type="RefSeq" id="WP_136862208.1">
    <property type="nucleotide sequence ID" value="NZ_SWCJ01000002.1"/>
</dbReference>
<comment type="catalytic activity">
    <reaction evidence="5">
        <text>a 3-(all-trans-polyprenyl)benzene-1,2-diol + S-adenosyl-L-methionine = a 2-methoxy-6-(all-trans-polyprenyl)phenol + S-adenosyl-L-homocysteine + H(+)</text>
        <dbReference type="Rhea" id="RHEA:31411"/>
        <dbReference type="Rhea" id="RHEA-COMP:9550"/>
        <dbReference type="Rhea" id="RHEA-COMP:9551"/>
        <dbReference type="ChEBI" id="CHEBI:15378"/>
        <dbReference type="ChEBI" id="CHEBI:57856"/>
        <dbReference type="ChEBI" id="CHEBI:59789"/>
        <dbReference type="ChEBI" id="CHEBI:62729"/>
        <dbReference type="ChEBI" id="CHEBI:62731"/>
        <dbReference type="EC" id="2.1.1.222"/>
    </reaction>
</comment>
<comment type="caution">
    <text evidence="6">The sequence shown here is derived from an EMBL/GenBank/DDBJ whole genome shotgun (WGS) entry which is preliminary data.</text>
</comment>
<dbReference type="InterPro" id="IPR010233">
    <property type="entry name" value="UbiG_MeTrfase"/>
</dbReference>
<dbReference type="GO" id="GO:0032259">
    <property type="term" value="P:methylation"/>
    <property type="evidence" value="ECO:0007669"/>
    <property type="project" value="UniProtKB-KW"/>
</dbReference>
<dbReference type="AlphaFoldDB" id="A0A4U1BSI8"/>
<evidence type="ECO:0000256" key="5">
    <source>
        <dbReference type="HAMAP-Rule" id="MF_00472"/>
    </source>
</evidence>
<dbReference type="OrthoDB" id="9801538at2"/>
<dbReference type="InterPro" id="IPR029063">
    <property type="entry name" value="SAM-dependent_MTases_sf"/>
</dbReference>
<comment type="catalytic activity">
    <reaction evidence="5">
        <text>a 3-demethylubiquinol + S-adenosyl-L-methionine = a ubiquinol + S-adenosyl-L-homocysteine + H(+)</text>
        <dbReference type="Rhea" id="RHEA:44380"/>
        <dbReference type="Rhea" id="RHEA-COMP:9566"/>
        <dbReference type="Rhea" id="RHEA-COMP:10914"/>
        <dbReference type="ChEBI" id="CHEBI:15378"/>
        <dbReference type="ChEBI" id="CHEBI:17976"/>
        <dbReference type="ChEBI" id="CHEBI:57856"/>
        <dbReference type="ChEBI" id="CHEBI:59789"/>
        <dbReference type="ChEBI" id="CHEBI:84422"/>
        <dbReference type="EC" id="2.1.1.64"/>
    </reaction>
</comment>
<name>A0A4U1BSI8_9GAMM</name>
<keyword evidence="4 5" id="KW-0949">S-adenosyl-L-methionine</keyword>
<keyword evidence="7" id="KW-1185">Reference proteome</keyword>
<evidence type="ECO:0000256" key="1">
    <source>
        <dbReference type="ARBA" id="ARBA00022603"/>
    </source>
</evidence>
<comment type="pathway">
    <text evidence="5">Cofactor biosynthesis; ubiquinone biosynthesis.</text>
</comment>
<protein>
    <recommendedName>
        <fullName evidence="5">Ubiquinone biosynthesis O-methyltransferase</fullName>
    </recommendedName>
    <alternativeName>
        <fullName evidence="5">2-polyprenyl-6-hydroxyphenol methylase</fullName>
        <ecNumber evidence="5">2.1.1.222</ecNumber>
    </alternativeName>
    <alternativeName>
        <fullName evidence="5">3-demethylubiquinone 3-O-methyltransferase</fullName>
        <ecNumber evidence="5">2.1.1.64</ecNumber>
    </alternativeName>
</protein>
<dbReference type="GO" id="GO:0102208">
    <property type="term" value="F:2-polyprenyl-6-hydroxyphenol methylase activity"/>
    <property type="evidence" value="ECO:0007669"/>
    <property type="project" value="UniProtKB-EC"/>
</dbReference>
<dbReference type="GO" id="GO:0010420">
    <property type="term" value="F:polyprenyldihydroxybenzoate methyltransferase activity"/>
    <property type="evidence" value="ECO:0007669"/>
    <property type="project" value="InterPro"/>
</dbReference>
<evidence type="ECO:0000256" key="2">
    <source>
        <dbReference type="ARBA" id="ARBA00022679"/>
    </source>
</evidence>
<feature type="binding site" evidence="5">
    <location>
        <position position="45"/>
    </location>
    <ligand>
        <name>S-adenosyl-L-methionine</name>
        <dbReference type="ChEBI" id="CHEBI:59789"/>
    </ligand>
</feature>
<accession>A0A4U1BSI8</accession>
<dbReference type="CDD" id="cd02440">
    <property type="entry name" value="AdoMet_MTases"/>
    <property type="match status" value="1"/>
</dbReference>
<gene>
    <name evidence="5 6" type="primary">ubiG</name>
    <name evidence="6" type="ORF">FCL42_04635</name>
</gene>
<keyword evidence="1 5" id="KW-0489">Methyltransferase</keyword>
<organism evidence="6 7">
    <name type="scientific">Ferrimonas aestuarii</name>
    <dbReference type="NCBI Taxonomy" id="2569539"/>
    <lineage>
        <taxon>Bacteria</taxon>
        <taxon>Pseudomonadati</taxon>
        <taxon>Pseudomonadota</taxon>
        <taxon>Gammaproteobacteria</taxon>
        <taxon>Alteromonadales</taxon>
        <taxon>Ferrimonadaceae</taxon>
        <taxon>Ferrimonas</taxon>
    </lineage>
</organism>
<dbReference type="HAMAP" id="MF_00472">
    <property type="entry name" value="UbiG"/>
    <property type="match status" value="1"/>
</dbReference>
<dbReference type="NCBIfam" id="TIGR01983">
    <property type="entry name" value="UbiG"/>
    <property type="match status" value="1"/>
</dbReference>
<dbReference type="PANTHER" id="PTHR43464:SF19">
    <property type="entry name" value="UBIQUINONE BIOSYNTHESIS O-METHYLTRANSFERASE, MITOCHONDRIAL"/>
    <property type="match status" value="1"/>
</dbReference>
<evidence type="ECO:0000256" key="4">
    <source>
        <dbReference type="ARBA" id="ARBA00022691"/>
    </source>
</evidence>
<feature type="binding site" evidence="5">
    <location>
        <position position="132"/>
    </location>
    <ligand>
        <name>S-adenosyl-L-methionine</name>
        <dbReference type="ChEBI" id="CHEBI:59789"/>
    </ligand>
</feature>
<dbReference type="Proteomes" id="UP000305675">
    <property type="component" value="Unassembled WGS sequence"/>
</dbReference>
<dbReference type="EMBL" id="SWCJ01000002">
    <property type="protein sequence ID" value="TKB57563.1"/>
    <property type="molecule type" value="Genomic_DNA"/>
</dbReference>
<feature type="binding site" evidence="5">
    <location>
        <position position="89"/>
    </location>
    <ligand>
        <name>S-adenosyl-L-methionine</name>
        <dbReference type="ChEBI" id="CHEBI:59789"/>
    </ligand>
</feature>
<dbReference type="Pfam" id="PF13489">
    <property type="entry name" value="Methyltransf_23"/>
    <property type="match status" value="1"/>
</dbReference>